<accession>A0A1M7Y598</accession>
<evidence type="ECO:0000313" key="4">
    <source>
        <dbReference type="Proteomes" id="UP000184603"/>
    </source>
</evidence>
<dbReference type="OrthoDB" id="5432804at2"/>
<gene>
    <name evidence="3" type="ORF">SAMN02745220_01907</name>
</gene>
<feature type="domain" description="Ice-binding protein C-terminal" evidence="2">
    <location>
        <begin position="175"/>
        <end position="198"/>
    </location>
</feature>
<dbReference type="Proteomes" id="UP000184603">
    <property type="component" value="Unassembled WGS sequence"/>
</dbReference>
<dbReference type="AlphaFoldDB" id="A0A1M7Y598"/>
<sequence length="200" mass="21773">MKKSILIAVLGLSLGFVSVSVSQASLYVNDGAWIDVVSWDNFLTKTDDLGGTGSDPVDELKWLNNWLNTSGYIAEDFLMSDYTKFDPVVDLEVYSTSGDLSSKIDNSVAFALVDQPKYFFVKTGTTDESKGSNWFLFNNNINLDYAVFQLSGDGYYIKNVGKLSHAGQVGGGDTAVPEPATMLLFGTGLASLAAYRRKKN</sequence>
<proteinExistence type="predicted"/>
<evidence type="ECO:0000313" key="3">
    <source>
        <dbReference type="EMBL" id="SHO47533.1"/>
    </source>
</evidence>
<dbReference type="NCBIfam" id="TIGR02595">
    <property type="entry name" value="PEP_CTERM"/>
    <property type="match status" value="1"/>
</dbReference>
<dbReference type="RefSeq" id="WP_159441271.1">
    <property type="nucleotide sequence ID" value="NZ_FRFE01000007.1"/>
</dbReference>
<dbReference type="InterPro" id="IPR013424">
    <property type="entry name" value="Ice-binding_C"/>
</dbReference>
<evidence type="ECO:0000259" key="2">
    <source>
        <dbReference type="Pfam" id="PF07589"/>
    </source>
</evidence>
<reference evidence="3 4" key="1">
    <citation type="submission" date="2016-12" db="EMBL/GenBank/DDBJ databases">
        <authorList>
            <person name="Song W.-J."/>
            <person name="Kurnit D.M."/>
        </authorList>
    </citation>
    <scope>NUCLEOTIDE SEQUENCE [LARGE SCALE GENOMIC DNA]</scope>
    <source>
        <strain evidence="3 4">DSM 18488</strain>
    </source>
</reference>
<dbReference type="EMBL" id="FRFE01000007">
    <property type="protein sequence ID" value="SHO47533.1"/>
    <property type="molecule type" value="Genomic_DNA"/>
</dbReference>
<organism evidence="3 4">
    <name type="scientific">Desulfopila aestuarii DSM 18488</name>
    <dbReference type="NCBI Taxonomy" id="1121416"/>
    <lineage>
        <taxon>Bacteria</taxon>
        <taxon>Pseudomonadati</taxon>
        <taxon>Thermodesulfobacteriota</taxon>
        <taxon>Desulfobulbia</taxon>
        <taxon>Desulfobulbales</taxon>
        <taxon>Desulfocapsaceae</taxon>
        <taxon>Desulfopila</taxon>
    </lineage>
</organism>
<protein>
    <submittedName>
        <fullName evidence="3">PEP-CTERM protein-sorting domain-containing protein</fullName>
    </submittedName>
</protein>
<name>A0A1M7Y598_9BACT</name>
<keyword evidence="1" id="KW-0732">Signal</keyword>
<evidence type="ECO:0000256" key="1">
    <source>
        <dbReference type="SAM" id="SignalP"/>
    </source>
</evidence>
<feature type="chain" id="PRO_5012297257" evidence="1">
    <location>
        <begin position="25"/>
        <end position="200"/>
    </location>
</feature>
<feature type="signal peptide" evidence="1">
    <location>
        <begin position="1"/>
        <end position="24"/>
    </location>
</feature>
<dbReference type="Pfam" id="PF07589">
    <property type="entry name" value="PEP-CTERM"/>
    <property type="match status" value="1"/>
</dbReference>
<keyword evidence="4" id="KW-1185">Reference proteome</keyword>